<keyword evidence="8" id="KW-1185">Reference proteome</keyword>
<organism evidence="8">
    <name type="scientific">Drosophila persimilis</name>
    <name type="common">Fruit fly</name>
    <dbReference type="NCBI Taxonomy" id="7234"/>
    <lineage>
        <taxon>Eukaryota</taxon>
        <taxon>Metazoa</taxon>
        <taxon>Ecdysozoa</taxon>
        <taxon>Arthropoda</taxon>
        <taxon>Hexapoda</taxon>
        <taxon>Insecta</taxon>
        <taxon>Pterygota</taxon>
        <taxon>Neoptera</taxon>
        <taxon>Endopterygota</taxon>
        <taxon>Diptera</taxon>
        <taxon>Brachycera</taxon>
        <taxon>Muscomorpha</taxon>
        <taxon>Ephydroidea</taxon>
        <taxon>Drosophilidae</taxon>
        <taxon>Drosophila</taxon>
        <taxon>Sophophora</taxon>
    </lineage>
</organism>
<dbReference type="Gene3D" id="1.10.1450.10">
    <property type="entry name" value="Tetraspanin"/>
    <property type="match status" value="1"/>
</dbReference>
<feature type="transmembrane region" description="Helical" evidence="5">
    <location>
        <begin position="66"/>
        <end position="89"/>
    </location>
</feature>
<gene>
    <name evidence="7" type="primary">Dper\GL11150</name>
    <name evidence="7" type="ORF">Dper_GL11150</name>
</gene>
<dbReference type="eggNOG" id="KOG3882">
    <property type="taxonomic scope" value="Eukaryota"/>
</dbReference>
<proteinExistence type="predicted"/>
<feature type="signal peptide" evidence="6">
    <location>
        <begin position="1"/>
        <end position="15"/>
    </location>
</feature>
<evidence type="ECO:0000256" key="6">
    <source>
        <dbReference type="SAM" id="SignalP"/>
    </source>
</evidence>
<dbReference type="OrthoDB" id="71600at2759"/>
<dbReference type="InterPro" id="IPR018499">
    <property type="entry name" value="Tetraspanin/Peripherin"/>
</dbReference>
<keyword evidence="4 5" id="KW-0472">Membrane</keyword>
<dbReference type="Proteomes" id="UP000008744">
    <property type="component" value="Unassembled WGS sequence"/>
</dbReference>
<feature type="transmembrane region" description="Helical" evidence="5">
    <location>
        <begin position="35"/>
        <end position="59"/>
    </location>
</feature>
<dbReference type="CDD" id="cd03127">
    <property type="entry name" value="tetraspanin_LEL"/>
    <property type="match status" value="1"/>
</dbReference>
<dbReference type="SUPFAM" id="SSF48652">
    <property type="entry name" value="Tetraspanin"/>
    <property type="match status" value="1"/>
</dbReference>
<feature type="transmembrane region" description="Helical" evidence="5">
    <location>
        <begin position="175"/>
        <end position="196"/>
    </location>
</feature>
<protein>
    <submittedName>
        <fullName evidence="7">GL11150</fullName>
    </submittedName>
</protein>
<dbReference type="AlphaFoldDB" id="B4GCL4"/>
<dbReference type="PhylomeDB" id="B4GCL4"/>
<evidence type="ECO:0000313" key="8">
    <source>
        <dbReference type="Proteomes" id="UP000008744"/>
    </source>
</evidence>
<dbReference type="PANTHER" id="PTHR19282:SF456">
    <property type="entry name" value="CD63 MOLECULE"/>
    <property type="match status" value="1"/>
</dbReference>
<comment type="subcellular location">
    <subcellularLocation>
        <location evidence="1">Membrane</location>
        <topology evidence="1">Multi-pass membrane protein</topology>
    </subcellularLocation>
</comment>
<evidence type="ECO:0000256" key="1">
    <source>
        <dbReference type="ARBA" id="ARBA00004141"/>
    </source>
</evidence>
<dbReference type="PANTHER" id="PTHR19282">
    <property type="entry name" value="TETRASPANIN"/>
    <property type="match status" value="1"/>
</dbReference>
<keyword evidence="6" id="KW-0732">Signal</keyword>
<evidence type="ECO:0000256" key="2">
    <source>
        <dbReference type="ARBA" id="ARBA00022692"/>
    </source>
</evidence>
<sequence length="210" mass="22952">MYMVFLFNTLSSVLGLVIAVVNSLALKEMSSEGKPFLILFLLVGGIMFVVSFLGCLGAIKANVCMTWTYAITVLAAGIITITLLCILAGHTDEKTLAKNQLDAAWAQEKNHTNAMSILQSKLHCCGINGPGDYTAANLTLPFSCFYPNSKTKVYEEGCFSELTQFYVQVLKGSKVAGWIFLAIEIGTFVCAVLLDVTFKYGRRRCRTLST</sequence>
<keyword evidence="2 5" id="KW-0812">Transmembrane</keyword>
<evidence type="ECO:0000256" key="3">
    <source>
        <dbReference type="ARBA" id="ARBA00022989"/>
    </source>
</evidence>
<evidence type="ECO:0000256" key="4">
    <source>
        <dbReference type="ARBA" id="ARBA00023136"/>
    </source>
</evidence>
<accession>B4GCL4</accession>
<dbReference type="InterPro" id="IPR008952">
    <property type="entry name" value="Tetraspanin_EC2_sf"/>
</dbReference>
<reference evidence="7 8" key="1">
    <citation type="journal article" date="2007" name="Nature">
        <title>Evolution of genes and genomes on the Drosophila phylogeny.</title>
        <authorList>
            <consortium name="Drosophila 12 Genomes Consortium"/>
            <person name="Clark A.G."/>
            <person name="Eisen M.B."/>
            <person name="Smith D.R."/>
            <person name="Bergman C.M."/>
            <person name="Oliver B."/>
            <person name="Markow T.A."/>
            <person name="Kaufman T.C."/>
            <person name="Kellis M."/>
            <person name="Gelbart W."/>
            <person name="Iyer V.N."/>
            <person name="Pollard D.A."/>
            <person name="Sackton T.B."/>
            <person name="Larracuente A.M."/>
            <person name="Singh N.D."/>
            <person name="Abad J.P."/>
            <person name="Abt D.N."/>
            <person name="Adryan B."/>
            <person name="Aguade M."/>
            <person name="Akashi H."/>
            <person name="Anderson W.W."/>
            <person name="Aquadro C.F."/>
            <person name="Ardell D.H."/>
            <person name="Arguello R."/>
            <person name="Artieri C.G."/>
            <person name="Barbash D.A."/>
            <person name="Barker D."/>
            <person name="Barsanti P."/>
            <person name="Batterham P."/>
            <person name="Batzoglou S."/>
            <person name="Begun D."/>
            <person name="Bhutkar A."/>
            <person name="Blanco E."/>
            <person name="Bosak S.A."/>
            <person name="Bradley R.K."/>
            <person name="Brand A.D."/>
            <person name="Brent M.R."/>
            <person name="Brooks A.N."/>
            <person name="Brown R.H."/>
            <person name="Butlin R.K."/>
            <person name="Caggese C."/>
            <person name="Calvi B.R."/>
            <person name="Bernardo de Carvalho A."/>
            <person name="Caspi A."/>
            <person name="Castrezana S."/>
            <person name="Celniker S.E."/>
            <person name="Chang J.L."/>
            <person name="Chapple C."/>
            <person name="Chatterji S."/>
            <person name="Chinwalla A."/>
            <person name="Civetta A."/>
            <person name="Clifton S.W."/>
            <person name="Comeron J.M."/>
            <person name="Costello J.C."/>
            <person name="Coyne J.A."/>
            <person name="Daub J."/>
            <person name="David R.G."/>
            <person name="Delcher A.L."/>
            <person name="Delehaunty K."/>
            <person name="Do C.B."/>
            <person name="Ebling H."/>
            <person name="Edwards K."/>
            <person name="Eickbush T."/>
            <person name="Evans J.D."/>
            <person name="Filipski A."/>
            <person name="Findeiss S."/>
            <person name="Freyhult E."/>
            <person name="Fulton L."/>
            <person name="Fulton R."/>
            <person name="Garcia A.C."/>
            <person name="Gardiner A."/>
            <person name="Garfield D.A."/>
            <person name="Garvin B.E."/>
            <person name="Gibson G."/>
            <person name="Gilbert D."/>
            <person name="Gnerre S."/>
            <person name="Godfrey J."/>
            <person name="Good R."/>
            <person name="Gotea V."/>
            <person name="Gravely B."/>
            <person name="Greenberg A.J."/>
            <person name="Griffiths-Jones S."/>
            <person name="Gross S."/>
            <person name="Guigo R."/>
            <person name="Gustafson E.A."/>
            <person name="Haerty W."/>
            <person name="Hahn M.W."/>
            <person name="Halligan D.L."/>
            <person name="Halpern A.L."/>
            <person name="Halter G.M."/>
            <person name="Han M.V."/>
            <person name="Heger A."/>
            <person name="Hillier L."/>
            <person name="Hinrichs A.S."/>
            <person name="Holmes I."/>
            <person name="Hoskins R.A."/>
            <person name="Hubisz M.J."/>
            <person name="Hultmark D."/>
            <person name="Huntley M.A."/>
            <person name="Jaffe D.B."/>
            <person name="Jagadeeshan S."/>
            <person name="Jeck W.R."/>
            <person name="Johnson J."/>
            <person name="Jones C.D."/>
            <person name="Jordan W.C."/>
            <person name="Karpen G.H."/>
            <person name="Kataoka E."/>
            <person name="Keightley P.D."/>
            <person name="Kheradpour P."/>
            <person name="Kirkness E.F."/>
            <person name="Koerich L.B."/>
            <person name="Kristiansen K."/>
            <person name="Kudrna D."/>
            <person name="Kulathinal R.J."/>
            <person name="Kumar S."/>
            <person name="Kwok R."/>
            <person name="Lander E."/>
            <person name="Langley C.H."/>
            <person name="Lapoint R."/>
            <person name="Lazzaro B.P."/>
            <person name="Lee S.J."/>
            <person name="Levesque L."/>
            <person name="Li R."/>
            <person name="Lin C.F."/>
            <person name="Lin M.F."/>
            <person name="Lindblad-Toh K."/>
            <person name="Llopart A."/>
            <person name="Long M."/>
            <person name="Low L."/>
            <person name="Lozovsky E."/>
            <person name="Lu J."/>
            <person name="Luo M."/>
            <person name="Machado C.A."/>
            <person name="Makalowski W."/>
            <person name="Marzo M."/>
            <person name="Matsuda M."/>
            <person name="Matzkin L."/>
            <person name="McAllister B."/>
            <person name="McBride C.S."/>
            <person name="McKernan B."/>
            <person name="McKernan K."/>
            <person name="Mendez-Lago M."/>
            <person name="Minx P."/>
            <person name="Mollenhauer M.U."/>
            <person name="Montooth K."/>
            <person name="Mount S.M."/>
            <person name="Mu X."/>
            <person name="Myers E."/>
            <person name="Negre B."/>
            <person name="Newfeld S."/>
            <person name="Nielsen R."/>
            <person name="Noor M.A."/>
            <person name="O'Grady P."/>
            <person name="Pachter L."/>
            <person name="Papaceit M."/>
            <person name="Parisi M.J."/>
            <person name="Parisi M."/>
            <person name="Parts L."/>
            <person name="Pedersen J.S."/>
            <person name="Pesole G."/>
            <person name="Phillippy A.M."/>
            <person name="Ponting C.P."/>
            <person name="Pop M."/>
            <person name="Porcelli D."/>
            <person name="Powell J.R."/>
            <person name="Prohaska S."/>
            <person name="Pruitt K."/>
            <person name="Puig M."/>
            <person name="Quesneville H."/>
            <person name="Ram K.R."/>
            <person name="Rand D."/>
            <person name="Rasmussen M.D."/>
            <person name="Reed L.K."/>
            <person name="Reenan R."/>
            <person name="Reily A."/>
            <person name="Remington K.A."/>
            <person name="Rieger T.T."/>
            <person name="Ritchie M.G."/>
            <person name="Robin C."/>
            <person name="Rogers Y.H."/>
            <person name="Rohde C."/>
            <person name="Rozas J."/>
            <person name="Rubenfield M.J."/>
            <person name="Ruiz A."/>
            <person name="Russo S."/>
            <person name="Salzberg S.L."/>
            <person name="Sanchez-Gracia A."/>
            <person name="Saranga D.J."/>
            <person name="Sato H."/>
            <person name="Schaeffer S.W."/>
            <person name="Schatz M.C."/>
            <person name="Schlenke T."/>
            <person name="Schwartz R."/>
            <person name="Segarra C."/>
            <person name="Singh R.S."/>
            <person name="Sirot L."/>
            <person name="Sirota M."/>
            <person name="Sisneros N.B."/>
            <person name="Smith C.D."/>
            <person name="Smith T.F."/>
            <person name="Spieth J."/>
            <person name="Stage D.E."/>
            <person name="Stark A."/>
            <person name="Stephan W."/>
            <person name="Strausberg R.L."/>
            <person name="Strempel S."/>
            <person name="Sturgill D."/>
            <person name="Sutton G."/>
            <person name="Sutton G.G."/>
            <person name="Tao W."/>
            <person name="Teichmann S."/>
            <person name="Tobari Y.N."/>
            <person name="Tomimura Y."/>
            <person name="Tsolas J.M."/>
            <person name="Valente V.L."/>
            <person name="Venter E."/>
            <person name="Venter J.C."/>
            <person name="Vicario S."/>
            <person name="Vieira F.G."/>
            <person name="Vilella A.J."/>
            <person name="Villasante A."/>
            <person name="Walenz B."/>
            <person name="Wang J."/>
            <person name="Wasserman M."/>
            <person name="Watts T."/>
            <person name="Wilson D."/>
            <person name="Wilson R.K."/>
            <person name="Wing R.A."/>
            <person name="Wolfner M.F."/>
            <person name="Wong A."/>
            <person name="Wong G.K."/>
            <person name="Wu C.I."/>
            <person name="Wu G."/>
            <person name="Yamamoto D."/>
            <person name="Yang H.P."/>
            <person name="Yang S.P."/>
            <person name="Yorke J.A."/>
            <person name="Yoshida K."/>
            <person name="Zdobnov E."/>
            <person name="Zhang P."/>
            <person name="Zhang Y."/>
            <person name="Zimin A.V."/>
            <person name="Baldwin J."/>
            <person name="Abdouelleil A."/>
            <person name="Abdulkadir J."/>
            <person name="Abebe A."/>
            <person name="Abera B."/>
            <person name="Abreu J."/>
            <person name="Acer S.C."/>
            <person name="Aftuck L."/>
            <person name="Alexander A."/>
            <person name="An P."/>
            <person name="Anderson E."/>
            <person name="Anderson S."/>
            <person name="Arachi H."/>
            <person name="Azer M."/>
            <person name="Bachantsang P."/>
            <person name="Barry A."/>
            <person name="Bayul T."/>
            <person name="Berlin A."/>
            <person name="Bessette D."/>
            <person name="Bloom T."/>
            <person name="Blye J."/>
            <person name="Boguslavskiy L."/>
            <person name="Bonnet C."/>
            <person name="Boukhgalter B."/>
            <person name="Bourzgui I."/>
            <person name="Brown A."/>
            <person name="Cahill P."/>
            <person name="Channer S."/>
            <person name="Cheshatsang Y."/>
            <person name="Chuda L."/>
            <person name="Citroen M."/>
            <person name="Collymore A."/>
            <person name="Cooke P."/>
            <person name="Costello M."/>
            <person name="D'Aco K."/>
            <person name="Daza R."/>
            <person name="De Haan G."/>
            <person name="DeGray S."/>
            <person name="DeMaso C."/>
            <person name="Dhargay N."/>
            <person name="Dooley K."/>
            <person name="Dooley E."/>
            <person name="Doricent M."/>
            <person name="Dorje P."/>
            <person name="Dorjee K."/>
            <person name="Dupes A."/>
            <person name="Elong R."/>
            <person name="Falk J."/>
            <person name="Farina A."/>
            <person name="Faro S."/>
            <person name="Ferguson D."/>
            <person name="Fisher S."/>
            <person name="Foley C.D."/>
            <person name="Franke A."/>
            <person name="Friedrich D."/>
            <person name="Gadbois L."/>
            <person name="Gearin G."/>
            <person name="Gearin C.R."/>
            <person name="Giannoukos G."/>
            <person name="Goode T."/>
            <person name="Graham J."/>
            <person name="Grandbois E."/>
            <person name="Grewal S."/>
            <person name="Gyaltsen K."/>
            <person name="Hafez N."/>
            <person name="Hagos B."/>
            <person name="Hall J."/>
            <person name="Henson C."/>
            <person name="Hollinger A."/>
            <person name="Honan T."/>
            <person name="Huard M.D."/>
            <person name="Hughes L."/>
            <person name="Hurhula B."/>
            <person name="Husby M.E."/>
            <person name="Kamat A."/>
            <person name="Kanga B."/>
            <person name="Kashin S."/>
            <person name="Khazanovich D."/>
            <person name="Kisner P."/>
            <person name="Lance K."/>
            <person name="Lara M."/>
            <person name="Lee W."/>
            <person name="Lennon N."/>
            <person name="Letendre F."/>
            <person name="LeVine R."/>
            <person name="Lipovsky A."/>
            <person name="Liu X."/>
            <person name="Liu J."/>
            <person name="Liu S."/>
            <person name="Lokyitsang T."/>
            <person name="Lokyitsang Y."/>
            <person name="Lubonja R."/>
            <person name="Lui A."/>
            <person name="MacDonald P."/>
            <person name="Magnisalis V."/>
            <person name="Maru K."/>
            <person name="Matthews C."/>
            <person name="McCusker W."/>
            <person name="McDonough S."/>
            <person name="Mehta T."/>
            <person name="Meldrim J."/>
            <person name="Meneus L."/>
            <person name="Mihai O."/>
            <person name="Mihalev A."/>
            <person name="Mihova T."/>
            <person name="Mittelman R."/>
            <person name="Mlenga V."/>
            <person name="Montmayeur A."/>
            <person name="Mulrain L."/>
            <person name="Navidi A."/>
            <person name="Naylor J."/>
            <person name="Negash T."/>
            <person name="Nguyen T."/>
            <person name="Nguyen N."/>
            <person name="Nicol R."/>
            <person name="Norbu C."/>
            <person name="Norbu N."/>
            <person name="Novod N."/>
            <person name="O'Neill B."/>
            <person name="Osman S."/>
            <person name="Markiewicz E."/>
            <person name="Oyono O.L."/>
            <person name="Patti C."/>
            <person name="Phunkhang P."/>
            <person name="Pierre F."/>
            <person name="Priest M."/>
            <person name="Raghuraman S."/>
            <person name="Rege F."/>
            <person name="Reyes R."/>
            <person name="Rise C."/>
            <person name="Rogov P."/>
            <person name="Ross K."/>
            <person name="Ryan E."/>
            <person name="Settipalli S."/>
            <person name="Shea T."/>
            <person name="Sherpa N."/>
            <person name="Shi L."/>
            <person name="Shih D."/>
            <person name="Sparrow T."/>
            <person name="Spaulding J."/>
            <person name="Stalker J."/>
            <person name="Stange-Thomann N."/>
            <person name="Stavropoulos S."/>
            <person name="Stone C."/>
            <person name="Strader C."/>
            <person name="Tesfaye S."/>
            <person name="Thomson T."/>
            <person name="Thoulutsang Y."/>
            <person name="Thoulutsang D."/>
            <person name="Topham K."/>
            <person name="Topping I."/>
            <person name="Tsamla T."/>
            <person name="Vassiliev H."/>
            <person name="Vo A."/>
            <person name="Wangchuk T."/>
            <person name="Wangdi T."/>
            <person name="Weiand M."/>
            <person name="Wilkinson J."/>
            <person name="Wilson A."/>
            <person name="Yadav S."/>
            <person name="Young G."/>
            <person name="Yu Q."/>
            <person name="Zembek L."/>
            <person name="Zhong D."/>
            <person name="Zimmer A."/>
            <person name="Zwirko Z."/>
            <person name="Jaffe D.B."/>
            <person name="Alvarez P."/>
            <person name="Brockman W."/>
            <person name="Butler J."/>
            <person name="Chin C."/>
            <person name="Gnerre S."/>
            <person name="Grabherr M."/>
            <person name="Kleber M."/>
            <person name="Mauceli E."/>
            <person name="MacCallum I."/>
        </authorList>
    </citation>
    <scope>NUCLEOTIDE SEQUENCE [LARGE SCALE GENOMIC DNA]</scope>
    <source>
        <strain evidence="8">MSH-3 / Tucson 14011-0111.49</strain>
    </source>
</reference>
<keyword evidence="3 5" id="KW-1133">Transmembrane helix</keyword>
<feature type="chain" id="PRO_5013039567" evidence="6">
    <location>
        <begin position="16"/>
        <end position="210"/>
    </location>
</feature>
<dbReference type="HOGENOM" id="CLU_055524_6_4_1"/>
<evidence type="ECO:0000313" key="7">
    <source>
        <dbReference type="EMBL" id="EDW31462.1"/>
    </source>
</evidence>
<dbReference type="OMA" id="FVFRMHF"/>
<name>B4GCL4_DROPE</name>
<dbReference type="GO" id="GO:0005886">
    <property type="term" value="C:plasma membrane"/>
    <property type="evidence" value="ECO:0007669"/>
    <property type="project" value="TreeGrafter"/>
</dbReference>
<evidence type="ECO:0000256" key="5">
    <source>
        <dbReference type="SAM" id="Phobius"/>
    </source>
</evidence>
<dbReference type="PRINTS" id="PR00259">
    <property type="entry name" value="TMFOUR"/>
</dbReference>
<dbReference type="EMBL" id="CH479181">
    <property type="protein sequence ID" value="EDW31462.1"/>
    <property type="molecule type" value="Genomic_DNA"/>
</dbReference>
<dbReference type="Pfam" id="PF00335">
    <property type="entry name" value="Tetraspanin"/>
    <property type="match status" value="1"/>
</dbReference>